<evidence type="ECO:0000313" key="2">
    <source>
        <dbReference type="Proteomes" id="UP000887013"/>
    </source>
</evidence>
<dbReference type="Proteomes" id="UP000887013">
    <property type="component" value="Unassembled WGS sequence"/>
</dbReference>
<organism evidence="1 2">
    <name type="scientific">Nephila pilipes</name>
    <name type="common">Giant wood spider</name>
    <name type="synonym">Nephila maculata</name>
    <dbReference type="NCBI Taxonomy" id="299642"/>
    <lineage>
        <taxon>Eukaryota</taxon>
        <taxon>Metazoa</taxon>
        <taxon>Ecdysozoa</taxon>
        <taxon>Arthropoda</taxon>
        <taxon>Chelicerata</taxon>
        <taxon>Arachnida</taxon>
        <taxon>Araneae</taxon>
        <taxon>Araneomorphae</taxon>
        <taxon>Entelegynae</taxon>
        <taxon>Araneoidea</taxon>
        <taxon>Nephilidae</taxon>
        <taxon>Nephila</taxon>
    </lineage>
</organism>
<evidence type="ECO:0000313" key="1">
    <source>
        <dbReference type="EMBL" id="GFU08126.1"/>
    </source>
</evidence>
<protein>
    <submittedName>
        <fullName evidence="1">Uncharacterized protein</fullName>
    </submittedName>
</protein>
<dbReference type="AlphaFoldDB" id="A0A8X6UE71"/>
<feature type="non-terminal residue" evidence="1">
    <location>
        <position position="1"/>
    </location>
</feature>
<comment type="caution">
    <text evidence="1">The sequence shown here is derived from an EMBL/GenBank/DDBJ whole genome shotgun (WGS) entry which is preliminary data.</text>
</comment>
<keyword evidence="2" id="KW-1185">Reference proteome</keyword>
<accession>A0A8X6UE71</accession>
<gene>
    <name evidence="1" type="ORF">NPIL_525681</name>
</gene>
<sequence length="51" mass="5726">LVQAVSPSVNFLFGYCHSTTFPYPIAVGESDYDDDKCERYDCNLGYLEIIG</sequence>
<reference evidence="1" key="1">
    <citation type="submission" date="2020-08" db="EMBL/GenBank/DDBJ databases">
        <title>Multicomponent nature underlies the extraordinary mechanical properties of spider dragline silk.</title>
        <authorList>
            <person name="Kono N."/>
            <person name="Nakamura H."/>
            <person name="Mori M."/>
            <person name="Yoshida Y."/>
            <person name="Ohtoshi R."/>
            <person name="Malay A.D."/>
            <person name="Moran D.A.P."/>
            <person name="Tomita M."/>
            <person name="Numata K."/>
            <person name="Arakawa K."/>
        </authorList>
    </citation>
    <scope>NUCLEOTIDE SEQUENCE</scope>
</reference>
<name>A0A8X6UE71_NEPPI</name>
<proteinExistence type="predicted"/>
<dbReference type="EMBL" id="BMAW01028584">
    <property type="protein sequence ID" value="GFU08126.1"/>
    <property type="molecule type" value="Genomic_DNA"/>
</dbReference>